<protein>
    <submittedName>
        <fullName evidence="2">Retrotransposable element Tf2 155 kDa protein type 2</fullName>
    </submittedName>
</protein>
<feature type="coiled-coil region" evidence="1">
    <location>
        <begin position="18"/>
        <end position="45"/>
    </location>
</feature>
<evidence type="ECO:0000313" key="2">
    <source>
        <dbReference type="EMBL" id="MCI48352.1"/>
    </source>
</evidence>
<evidence type="ECO:0000256" key="1">
    <source>
        <dbReference type="SAM" id="Coils"/>
    </source>
</evidence>
<evidence type="ECO:0000313" key="3">
    <source>
        <dbReference type="Proteomes" id="UP000265520"/>
    </source>
</evidence>
<name>A0A392SIS7_9FABA</name>
<keyword evidence="3" id="KW-1185">Reference proteome</keyword>
<organism evidence="2 3">
    <name type="scientific">Trifolium medium</name>
    <dbReference type="NCBI Taxonomy" id="97028"/>
    <lineage>
        <taxon>Eukaryota</taxon>
        <taxon>Viridiplantae</taxon>
        <taxon>Streptophyta</taxon>
        <taxon>Embryophyta</taxon>
        <taxon>Tracheophyta</taxon>
        <taxon>Spermatophyta</taxon>
        <taxon>Magnoliopsida</taxon>
        <taxon>eudicotyledons</taxon>
        <taxon>Gunneridae</taxon>
        <taxon>Pentapetalae</taxon>
        <taxon>rosids</taxon>
        <taxon>fabids</taxon>
        <taxon>Fabales</taxon>
        <taxon>Fabaceae</taxon>
        <taxon>Papilionoideae</taxon>
        <taxon>50 kb inversion clade</taxon>
        <taxon>NPAAA clade</taxon>
        <taxon>Hologalegina</taxon>
        <taxon>IRL clade</taxon>
        <taxon>Trifolieae</taxon>
        <taxon>Trifolium</taxon>
    </lineage>
</organism>
<accession>A0A392SIS7</accession>
<feature type="non-terminal residue" evidence="2">
    <location>
        <position position="1"/>
    </location>
</feature>
<keyword evidence="1" id="KW-0175">Coiled coil</keyword>
<dbReference type="Proteomes" id="UP000265520">
    <property type="component" value="Unassembled WGS sequence"/>
</dbReference>
<comment type="caution">
    <text evidence="2">The sequence shown here is derived from an EMBL/GenBank/DDBJ whole genome shotgun (WGS) entry which is preliminary data.</text>
</comment>
<dbReference type="EMBL" id="LXQA010385561">
    <property type="protein sequence ID" value="MCI48352.1"/>
    <property type="molecule type" value="Genomic_DNA"/>
</dbReference>
<proteinExistence type="predicted"/>
<dbReference type="AlphaFoldDB" id="A0A392SIS7"/>
<sequence length="76" mass="8973">IPHYLCGSSNVEAVDSLLAAHQENLSILKRKLLKAQERMKFYADQKRREIEFNIGDFVYVKLRPYSIPTTILNWEY</sequence>
<reference evidence="2 3" key="1">
    <citation type="journal article" date="2018" name="Front. Plant Sci.">
        <title>Red Clover (Trifolium pratense) and Zigzag Clover (T. medium) - A Picture of Genomic Similarities and Differences.</title>
        <authorList>
            <person name="Dluhosova J."/>
            <person name="Istvanek J."/>
            <person name="Nedelnik J."/>
            <person name="Repkova J."/>
        </authorList>
    </citation>
    <scope>NUCLEOTIDE SEQUENCE [LARGE SCALE GENOMIC DNA]</scope>
    <source>
        <strain evidence="3">cv. 10/8</strain>
        <tissue evidence="2">Leaf</tissue>
    </source>
</reference>